<dbReference type="AlphaFoldDB" id="A0A1A9VFG7"/>
<proteinExistence type="predicted"/>
<reference evidence="1" key="1">
    <citation type="submission" date="2020-05" db="UniProtKB">
        <authorList>
            <consortium name="EnsemblMetazoa"/>
        </authorList>
    </citation>
    <scope>IDENTIFICATION</scope>
    <source>
        <strain evidence="1">TTRI</strain>
    </source>
</reference>
<keyword evidence="2" id="KW-1185">Reference proteome</keyword>
<evidence type="ECO:0000313" key="1">
    <source>
        <dbReference type="EnsemblMetazoa" id="GAUT035578-PA"/>
    </source>
</evidence>
<name>A0A1A9VFG7_GLOAU</name>
<evidence type="ECO:0000313" key="2">
    <source>
        <dbReference type="Proteomes" id="UP000078200"/>
    </source>
</evidence>
<dbReference type="VEuPathDB" id="VectorBase:GAUT035578"/>
<dbReference type="EnsemblMetazoa" id="GAUT035578-RA">
    <property type="protein sequence ID" value="GAUT035578-PA"/>
    <property type="gene ID" value="GAUT035578"/>
</dbReference>
<sequence>MTTSNKFRNLEYNTKCLGLMYRGKGAESTLHEKLFIMIYSNKTKTRKFLLRLVIGLKVGTVKWPCTRGKRAGKLNLPQDCTTMLMEESGEARRQLEEEEEIFFNRKTCFSSSAR</sequence>
<dbReference type="Proteomes" id="UP000078200">
    <property type="component" value="Unassembled WGS sequence"/>
</dbReference>
<protein>
    <submittedName>
        <fullName evidence="1">Uncharacterized protein</fullName>
    </submittedName>
</protein>
<accession>A0A1A9VFG7</accession>
<organism evidence="1 2">
    <name type="scientific">Glossina austeni</name>
    <name type="common">Savannah tsetse fly</name>
    <dbReference type="NCBI Taxonomy" id="7395"/>
    <lineage>
        <taxon>Eukaryota</taxon>
        <taxon>Metazoa</taxon>
        <taxon>Ecdysozoa</taxon>
        <taxon>Arthropoda</taxon>
        <taxon>Hexapoda</taxon>
        <taxon>Insecta</taxon>
        <taxon>Pterygota</taxon>
        <taxon>Neoptera</taxon>
        <taxon>Endopterygota</taxon>
        <taxon>Diptera</taxon>
        <taxon>Brachycera</taxon>
        <taxon>Muscomorpha</taxon>
        <taxon>Hippoboscoidea</taxon>
        <taxon>Glossinidae</taxon>
        <taxon>Glossina</taxon>
    </lineage>
</organism>